<keyword evidence="2" id="KW-0813">Transport</keyword>
<dbReference type="SUPFAM" id="SSF52540">
    <property type="entry name" value="P-loop containing nucleoside triphosphate hydrolases"/>
    <property type="match status" value="1"/>
</dbReference>
<dbReference type="GO" id="GO:0005524">
    <property type="term" value="F:ATP binding"/>
    <property type="evidence" value="ECO:0007669"/>
    <property type="project" value="UniProtKB-KW"/>
</dbReference>
<gene>
    <name evidence="11" type="ORF">GCM10009801_10650</name>
</gene>
<keyword evidence="7" id="KW-0472">Membrane</keyword>
<proteinExistence type="inferred from homology"/>
<dbReference type="PANTHER" id="PTHR42711">
    <property type="entry name" value="ABC TRANSPORTER ATP-BINDING PROTEIN"/>
    <property type="match status" value="1"/>
</dbReference>
<dbReference type="PROSITE" id="PS00211">
    <property type="entry name" value="ABC_TRANSPORTER_1"/>
    <property type="match status" value="1"/>
</dbReference>
<evidence type="ECO:0000256" key="3">
    <source>
        <dbReference type="ARBA" id="ARBA00022475"/>
    </source>
</evidence>
<evidence type="ECO:0000313" key="11">
    <source>
        <dbReference type="EMBL" id="GAA2065370.1"/>
    </source>
</evidence>
<evidence type="ECO:0000256" key="4">
    <source>
        <dbReference type="ARBA" id="ARBA00022741"/>
    </source>
</evidence>
<evidence type="ECO:0000259" key="10">
    <source>
        <dbReference type="PROSITE" id="PS50893"/>
    </source>
</evidence>
<comment type="subcellular location">
    <subcellularLocation>
        <location evidence="1">Cell membrane</location>
        <topology evidence="1">Peripheral membrane protein</topology>
        <orientation evidence="1">Cytoplasmic side</orientation>
    </subcellularLocation>
</comment>
<dbReference type="InterPro" id="IPR027417">
    <property type="entry name" value="P-loop_NTPase"/>
</dbReference>
<evidence type="ECO:0000256" key="9">
    <source>
        <dbReference type="ARBA" id="ARBA00049985"/>
    </source>
</evidence>
<evidence type="ECO:0000256" key="8">
    <source>
        <dbReference type="ARBA" id="ARBA00023251"/>
    </source>
</evidence>
<keyword evidence="4" id="KW-0547">Nucleotide-binding</keyword>
<organism evidence="11 12">
    <name type="scientific">Streptomyces albiaxialis</name>
    <dbReference type="NCBI Taxonomy" id="329523"/>
    <lineage>
        <taxon>Bacteria</taxon>
        <taxon>Bacillati</taxon>
        <taxon>Actinomycetota</taxon>
        <taxon>Actinomycetes</taxon>
        <taxon>Kitasatosporales</taxon>
        <taxon>Streptomycetaceae</taxon>
        <taxon>Streptomyces</taxon>
    </lineage>
</organism>
<dbReference type="Gene3D" id="3.40.50.300">
    <property type="entry name" value="P-loop containing nucleotide triphosphate hydrolases"/>
    <property type="match status" value="1"/>
</dbReference>
<reference evidence="11 12" key="1">
    <citation type="journal article" date="2019" name="Int. J. Syst. Evol. Microbiol.">
        <title>The Global Catalogue of Microorganisms (GCM) 10K type strain sequencing project: providing services to taxonomists for standard genome sequencing and annotation.</title>
        <authorList>
            <consortium name="The Broad Institute Genomics Platform"/>
            <consortium name="The Broad Institute Genome Sequencing Center for Infectious Disease"/>
            <person name="Wu L."/>
            <person name="Ma J."/>
        </authorList>
    </citation>
    <scope>NUCLEOTIDE SEQUENCE [LARGE SCALE GENOMIC DNA]</scope>
    <source>
        <strain evidence="11 12">JCM 15478</strain>
    </source>
</reference>
<dbReference type="InterPro" id="IPR017871">
    <property type="entry name" value="ABC_transporter-like_CS"/>
</dbReference>
<dbReference type="EMBL" id="BAAAPE010000002">
    <property type="protein sequence ID" value="GAA2065370.1"/>
    <property type="molecule type" value="Genomic_DNA"/>
</dbReference>
<keyword evidence="8" id="KW-0046">Antibiotic resistance</keyword>
<evidence type="ECO:0000256" key="7">
    <source>
        <dbReference type="ARBA" id="ARBA00023136"/>
    </source>
</evidence>
<keyword evidence="3" id="KW-1003">Cell membrane</keyword>
<dbReference type="InterPro" id="IPR003593">
    <property type="entry name" value="AAA+_ATPase"/>
</dbReference>
<evidence type="ECO:0000256" key="6">
    <source>
        <dbReference type="ARBA" id="ARBA00022967"/>
    </source>
</evidence>
<dbReference type="PROSITE" id="PS50893">
    <property type="entry name" value="ABC_TRANSPORTER_2"/>
    <property type="match status" value="1"/>
</dbReference>
<comment type="caution">
    <text evidence="11">The sequence shown here is derived from an EMBL/GenBank/DDBJ whole genome shotgun (WGS) entry which is preliminary data.</text>
</comment>
<keyword evidence="6" id="KW-1278">Translocase</keyword>
<dbReference type="InterPro" id="IPR003439">
    <property type="entry name" value="ABC_transporter-like_ATP-bd"/>
</dbReference>
<dbReference type="InterPro" id="IPR005894">
    <property type="entry name" value="DrrA"/>
</dbReference>
<dbReference type="InterPro" id="IPR050763">
    <property type="entry name" value="ABC_transporter_ATP-binding"/>
</dbReference>
<sequence>MTYAFQAEGLVKRFGATTALDGIGLAARQGTVLGVLGPNGAGKTTAVRVLATLLRPDAGRATVGGLDVVRDAEAVRRAIGLTGQYASVDEDLTGTENLVLIGRLLDLRAAEARARARELLAHFELTEAAGRQTKTYSGGMRRRLDLAASLVGRPDVVFLDEPTTGLDPVRREDMWGIVRSLVADGATVLLTTQYLEEADALADEISVMDHGRVIAHGTPAELKRRVGGRHLELRPQDAGALPMAAAILAGATGHEPESPGRGVLTVPVEDDGTLGTVVRRLDEHGIGVAELALRLPDLDDVFFTLTGHGSAQENHEKGRAA</sequence>
<protein>
    <submittedName>
        <fullName evidence="11">Daunorubicin resistance protein DrrA family ABC transporter ATP-binding protein</fullName>
    </submittedName>
</protein>
<dbReference type="SMART" id="SM00382">
    <property type="entry name" value="AAA"/>
    <property type="match status" value="1"/>
</dbReference>
<comment type="similarity">
    <text evidence="9">Belongs to the ABC transporter superfamily. Drug exporter-1 (DrugE1) (TC 3.A.1.105) family.</text>
</comment>
<feature type="domain" description="ABC transporter" evidence="10">
    <location>
        <begin position="5"/>
        <end position="235"/>
    </location>
</feature>
<dbReference type="Proteomes" id="UP001500016">
    <property type="component" value="Unassembled WGS sequence"/>
</dbReference>
<keyword evidence="12" id="KW-1185">Reference proteome</keyword>
<keyword evidence="5 11" id="KW-0067">ATP-binding</keyword>
<dbReference type="NCBIfam" id="TIGR01188">
    <property type="entry name" value="drrA"/>
    <property type="match status" value="1"/>
</dbReference>
<dbReference type="PANTHER" id="PTHR42711:SF19">
    <property type="entry name" value="DOXORUBICIN RESISTANCE ATP-BINDING PROTEIN DRRA"/>
    <property type="match status" value="1"/>
</dbReference>
<evidence type="ECO:0000256" key="5">
    <source>
        <dbReference type="ARBA" id="ARBA00022840"/>
    </source>
</evidence>
<accession>A0ABN2VLX0</accession>
<evidence type="ECO:0000256" key="2">
    <source>
        <dbReference type="ARBA" id="ARBA00022448"/>
    </source>
</evidence>
<name>A0ABN2VLX0_9ACTN</name>
<dbReference type="RefSeq" id="WP_344524532.1">
    <property type="nucleotide sequence ID" value="NZ_BAAAPE010000002.1"/>
</dbReference>
<evidence type="ECO:0000256" key="1">
    <source>
        <dbReference type="ARBA" id="ARBA00004413"/>
    </source>
</evidence>
<dbReference type="Pfam" id="PF00005">
    <property type="entry name" value="ABC_tran"/>
    <property type="match status" value="1"/>
</dbReference>
<evidence type="ECO:0000313" key="12">
    <source>
        <dbReference type="Proteomes" id="UP001500016"/>
    </source>
</evidence>